<evidence type="ECO:0000313" key="2">
    <source>
        <dbReference type="Proteomes" id="UP000288178"/>
    </source>
</evidence>
<proteinExistence type="predicted"/>
<dbReference type="RefSeq" id="WP_128201224.1">
    <property type="nucleotide sequence ID" value="NZ_SACT01000011.1"/>
</dbReference>
<evidence type="ECO:0000313" key="1">
    <source>
        <dbReference type="EMBL" id="RVT48116.1"/>
    </source>
</evidence>
<name>A0A437JMS5_9BURK</name>
<sequence>MTLSATVAGLEGTGLVLQYNDQATIDVTSNGQVILASDLVSGSAYSVKVLTQPSDPGQSCVVSNDTGTATSNVDNVTVTCTTTEIKAYRIGGVVSGLSGSGLVLQNNGGDDLFIAENGAFTFQTSVADGASYAVSVSVQPENPEQNCAVSNANGTAQGAGIDNVQVACTTRTIYQLVEVSGTTGAPGSSGELLAACPVDKPVVGGGFSASGTDRVWNVLFSAPSEIATEAAGTRAWRVRFTSLIEGQLVKAYAVCASLPGSSQPTVFTSDGLSNDGVIAPASVAVQCPSAQKILSGGFGSSGPLTNVQFFESHPAGSDFRFIDNTGWAVGIFQDQDGPWFSRLICWGRPLDFVQPLVEQFSVTGPAGTVAQLTAQCPSGMRVLSGGYRVVSSVGAELLWRVTSSRPGLATDVESGPAGDDGWTISYVSGGEGVSISAVAACAPI</sequence>
<accession>A0A437JMS5</accession>
<protein>
    <submittedName>
        <fullName evidence="1">Uncharacterized protein</fullName>
    </submittedName>
</protein>
<dbReference type="EMBL" id="SACT01000011">
    <property type="protein sequence ID" value="RVT48116.1"/>
    <property type="molecule type" value="Genomic_DNA"/>
</dbReference>
<organism evidence="1 2">
    <name type="scientific">Rubrivivax albus</name>
    <dbReference type="NCBI Taxonomy" id="2499835"/>
    <lineage>
        <taxon>Bacteria</taxon>
        <taxon>Pseudomonadati</taxon>
        <taxon>Pseudomonadota</taxon>
        <taxon>Betaproteobacteria</taxon>
        <taxon>Burkholderiales</taxon>
        <taxon>Sphaerotilaceae</taxon>
        <taxon>Rubrivivax</taxon>
    </lineage>
</organism>
<keyword evidence="2" id="KW-1185">Reference proteome</keyword>
<reference evidence="1 2" key="1">
    <citation type="submission" date="2019-01" db="EMBL/GenBank/DDBJ databases">
        <authorList>
            <person name="Chen W.-M."/>
        </authorList>
    </citation>
    <scope>NUCLEOTIDE SEQUENCE [LARGE SCALE GENOMIC DNA]</scope>
    <source>
        <strain evidence="1 2">ICH-3</strain>
    </source>
</reference>
<gene>
    <name evidence="1" type="ORF">ENE75_23295</name>
</gene>
<dbReference type="Proteomes" id="UP000288178">
    <property type="component" value="Unassembled WGS sequence"/>
</dbReference>
<dbReference type="OrthoDB" id="8843494at2"/>
<dbReference type="AlphaFoldDB" id="A0A437JMS5"/>
<comment type="caution">
    <text evidence="1">The sequence shown here is derived from an EMBL/GenBank/DDBJ whole genome shotgun (WGS) entry which is preliminary data.</text>
</comment>